<dbReference type="InterPro" id="IPR001204">
    <property type="entry name" value="Phos_transporter"/>
</dbReference>
<reference evidence="7 8" key="1">
    <citation type="submission" date="2019-03" db="EMBL/GenBank/DDBJ databases">
        <title>Genomic Encyclopedia of Archaeal and Bacterial Type Strains, Phase II (KMG-II): from individual species to whole genera.</title>
        <authorList>
            <person name="Goeker M."/>
        </authorList>
    </citation>
    <scope>NUCLEOTIDE SEQUENCE [LARGE SCALE GENOMIC DNA]</scope>
    <source>
        <strain evidence="7 8">DSM 45499</strain>
    </source>
</reference>
<accession>A0A4R7V4C8</accession>
<protein>
    <submittedName>
        <fullName evidence="7">PiT family inorganic phosphate transporter</fullName>
    </submittedName>
</protein>
<dbReference type="OrthoDB" id="9779554at2"/>
<gene>
    <name evidence="7" type="ORF">CLV71_11566</name>
</gene>
<feature type="transmembrane region" description="Helical" evidence="6">
    <location>
        <begin position="42"/>
        <end position="66"/>
    </location>
</feature>
<dbReference type="RefSeq" id="WP_133906829.1">
    <property type="nucleotide sequence ID" value="NZ_SOCP01000015.1"/>
</dbReference>
<dbReference type="GO" id="GO:0005315">
    <property type="term" value="F:phosphate transmembrane transporter activity"/>
    <property type="evidence" value="ECO:0007669"/>
    <property type="project" value="InterPro"/>
</dbReference>
<proteinExistence type="predicted"/>
<evidence type="ECO:0000256" key="5">
    <source>
        <dbReference type="ARBA" id="ARBA00023136"/>
    </source>
</evidence>
<dbReference type="AlphaFoldDB" id="A0A4R7V4C8"/>
<feature type="transmembrane region" description="Helical" evidence="6">
    <location>
        <begin position="213"/>
        <end position="234"/>
    </location>
</feature>
<dbReference type="GO" id="GO:0016020">
    <property type="term" value="C:membrane"/>
    <property type="evidence" value="ECO:0007669"/>
    <property type="project" value="UniProtKB-SubCell"/>
</dbReference>
<dbReference type="PANTHER" id="PTHR11101">
    <property type="entry name" value="PHOSPHATE TRANSPORTER"/>
    <property type="match status" value="1"/>
</dbReference>
<evidence type="ECO:0000256" key="4">
    <source>
        <dbReference type="ARBA" id="ARBA00022989"/>
    </source>
</evidence>
<feature type="transmembrane region" description="Helical" evidence="6">
    <location>
        <begin position="133"/>
        <end position="159"/>
    </location>
</feature>
<feature type="transmembrane region" description="Helical" evidence="6">
    <location>
        <begin position="305"/>
        <end position="326"/>
    </location>
</feature>
<name>A0A4R7V4C8_9PSEU</name>
<organism evidence="7 8">
    <name type="scientific">Actinophytocola oryzae</name>
    <dbReference type="NCBI Taxonomy" id="502181"/>
    <lineage>
        <taxon>Bacteria</taxon>
        <taxon>Bacillati</taxon>
        <taxon>Actinomycetota</taxon>
        <taxon>Actinomycetes</taxon>
        <taxon>Pseudonocardiales</taxon>
        <taxon>Pseudonocardiaceae</taxon>
    </lineage>
</organism>
<keyword evidence="8" id="KW-1185">Reference proteome</keyword>
<comment type="caution">
    <text evidence="7">The sequence shown here is derived from an EMBL/GenBank/DDBJ whole genome shotgun (WGS) entry which is preliminary data.</text>
</comment>
<dbReference type="Pfam" id="PF01384">
    <property type="entry name" value="PHO4"/>
    <property type="match status" value="1"/>
</dbReference>
<feature type="transmembrane region" description="Helical" evidence="6">
    <location>
        <begin position="106"/>
        <end position="126"/>
    </location>
</feature>
<dbReference type="GO" id="GO:0035435">
    <property type="term" value="P:phosphate ion transmembrane transport"/>
    <property type="evidence" value="ECO:0007669"/>
    <property type="project" value="TreeGrafter"/>
</dbReference>
<evidence type="ECO:0000313" key="8">
    <source>
        <dbReference type="Proteomes" id="UP000294927"/>
    </source>
</evidence>
<keyword evidence="5 6" id="KW-0472">Membrane</keyword>
<comment type="subcellular location">
    <subcellularLocation>
        <location evidence="1">Membrane</location>
        <topology evidence="1">Multi-pass membrane protein</topology>
    </subcellularLocation>
</comment>
<feature type="transmembrane region" description="Helical" evidence="6">
    <location>
        <begin position="78"/>
        <end position="100"/>
    </location>
</feature>
<evidence type="ECO:0000256" key="3">
    <source>
        <dbReference type="ARBA" id="ARBA00022692"/>
    </source>
</evidence>
<evidence type="ECO:0000256" key="1">
    <source>
        <dbReference type="ARBA" id="ARBA00004141"/>
    </source>
</evidence>
<keyword evidence="2" id="KW-0813">Transport</keyword>
<evidence type="ECO:0000256" key="6">
    <source>
        <dbReference type="SAM" id="Phobius"/>
    </source>
</evidence>
<keyword evidence="3 6" id="KW-0812">Transmembrane</keyword>
<evidence type="ECO:0000256" key="2">
    <source>
        <dbReference type="ARBA" id="ARBA00022448"/>
    </source>
</evidence>
<dbReference type="Proteomes" id="UP000294927">
    <property type="component" value="Unassembled WGS sequence"/>
</dbReference>
<evidence type="ECO:0000313" key="7">
    <source>
        <dbReference type="EMBL" id="TDV43604.1"/>
    </source>
</evidence>
<dbReference type="PANTHER" id="PTHR11101:SF80">
    <property type="entry name" value="PHOSPHATE TRANSPORTER"/>
    <property type="match status" value="1"/>
</dbReference>
<keyword evidence="4 6" id="KW-1133">Transmembrane helix</keyword>
<feature type="transmembrane region" description="Helical" evidence="6">
    <location>
        <begin position="262"/>
        <end position="285"/>
    </location>
</feature>
<dbReference type="EMBL" id="SOCP01000015">
    <property type="protein sequence ID" value="TDV43604.1"/>
    <property type="molecule type" value="Genomic_DNA"/>
</dbReference>
<sequence>MDWLALILVVALALGFDYTNGFHDAANAIASAVSTKALSLRAALALAAVMNLIGALAGTGVAVTVAKGIIDTPHSEHGMAVVGAALVGAILWNLTTWYFGLPSSSSHALIGGMVGAALVSTTTVHWSGVVAKVLIPMVVSPVVGLTLGYLVMIGLMWAFRAANPHRANRLLRRAQIVSASSLALGHGLQDAQKSMGIIVLALVVTGHQNDYHVPLWVILACATALAAGTWSGGLRIMRTLGRRIFHLTPAHGFAAEISASSVLYLTAFVFAAPVSTTHVVTSAVMGVGATQRRKAVRWSVAGEIATGWVLTFPGAGLVAALAYLVLNLLS</sequence>